<dbReference type="GO" id="GO:0071897">
    <property type="term" value="P:DNA biosynthetic process"/>
    <property type="evidence" value="ECO:0007669"/>
    <property type="project" value="UniProtKB-ARBA"/>
</dbReference>
<evidence type="ECO:0000256" key="1">
    <source>
        <dbReference type="SAM" id="MobiDB-lite"/>
    </source>
</evidence>
<dbReference type="EMBL" id="GEGO01007351">
    <property type="protein sequence ID" value="JAR88053.1"/>
    <property type="molecule type" value="Transcribed_RNA"/>
</dbReference>
<dbReference type="SUPFAM" id="SSF56219">
    <property type="entry name" value="DNase I-like"/>
    <property type="match status" value="1"/>
</dbReference>
<dbReference type="CDD" id="cd01650">
    <property type="entry name" value="RT_nLTR_like"/>
    <property type="match status" value="1"/>
</dbReference>
<dbReference type="GO" id="GO:0003824">
    <property type="term" value="F:catalytic activity"/>
    <property type="evidence" value="ECO:0007669"/>
    <property type="project" value="InterPro"/>
</dbReference>
<dbReference type="InterPro" id="IPR000477">
    <property type="entry name" value="RT_dom"/>
</dbReference>
<feature type="non-terminal residue" evidence="3">
    <location>
        <position position="761"/>
    </location>
</feature>
<dbReference type="SUPFAM" id="SSF56672">
    <property type="entry name" value="DNA/RNA polymerases"/>
    <property type="match status" value="1"/>
</dbReference>
<dbReference type="InterPro" id="IPR043502">
    <property type="entry name" value="DNA/RNA_pol_sf"/>
</dbReference>
<proteinExistence type="predicted"/>
<dbReference type="InterPro" id="IPR005135">
    <property type="entry name" value="Endo/exonuclease/phosphatase"/>
</dbReference>
<dbReference type="Gene3D" id="3.60.10.10">
    <property type="entry name" value="Endonuclease/exonuclease/phosphatase"/>
    <property type="match status" value="1"/>
</dbReference>
<feature type="region of interest" description="Disordered" evidence="1">
    <location>
        <begin position="23"/>
        <end position="63"/>
    </location>
</feature>
<reference evidence="3" key="1">
    <citation type="journal article" date="2018" name="PLoS Negl. Trop. Dis.">
        <title>Sialome diversity of ticks revealed by RNAseq of single tick salivary glands.</title>
        <authorList>
            <person name="Perner J."/>
            <person name="Kropackova S."/>
            <person name="Kopacek P."/>
            <person name="Ribeiro J.M."/>
        </authorList>
    </citation>
    <scope>NUCLEOTIDE SEQUENCE</scope>
    <source>
        <strain evidence="3">Siblings of single egg batch collected in Ceske Budejovice</strain>
        <tissue evidence="3">Salivary glands</tissue>
    </source>
</reference>
<dbReference type="Pfam" id="PF00078">
    <property type="entry name" value="RVT_1"/>
    <property type="match status" value="1"/>
</dbReference>
<dbReference type="InterPro" id="IPR036691">
    <property type="entry name" value="Endo/exonu/phosph_ase_sf"/>
</dbReference>
<feature type="compositionally biased region" description="Polar residues" evidence="1">
    <location>
        <begin position="28"/>
        <end position="48"/>
    </location>
</feature>
<organism evidence="3">
    <name type="scientific">Ixodes ricinus</name>
    <name type="common">Common tick</name>
    <name type="synonym">Acarus ricinus</name>
    <dbReference type="NCBI Taxonomy" id="34613"/>
    <lineage>
        <taxon>Eukaryota</taxon>
        <taxon>Metazoa</taxon>
        <taxon>Ecdysozoa</taxon>
        <taxon>Arthropoda</taxon>
        <taxon>Chelicerata</taxon>
        <taxon>Arachnida</taxon>
        <taxon>Acari</taxon>
        <taxon>Parasitiformes</taxon>
        <taxon>Ixodida</taxon>
        <taxon>Ixodoidea</taxon>
        <taxon>Ixodidae</taxon>
        <taxon>Ixodinae</taxon>
        <taxon>Ixodes</taxon>
    </lineage>
</organism>
<protein>
    <recommendedName>
        <fullName evidence="2">Reverse transcriptase domain-containing protein</fullName>
    </recommendedName>
</protein>
<evidence type="ECO:0000313" key="3">
    <source>
        <dbReference type="EMBL" id="JAR88053.1"/>
    </source>
</evidence>
<dbReference type="GO" id="GO:0031012">
    <property type="term" value="C:extracellular matrix"/>
    <property type="evidence" value="ECO:0007669"/>
    <property type="project" value="TreeGrafter"/>
</dbReference>
<dbReference type="PANTHER" id="PTHR33395:SF22">
    <property type="entry name" value="REVERSE TRANSCRIPTASE DOMAIN-CONTAINING PROTEIN"/>
    <property type="match status" value="1"/>
</dbReference>
<dbReference type="PROSITE" id="PS50878">
    <property type="entry name" value="RT_POL"/>
    <property type="match status" value="1"/>
</dbReference>
<dbReference type="Pfam" id="PF14529">
    <property type="entry name" value="Exo_endo_phos_2"/>
    <property type="match status" value="1"/>
</dbReference>
<dbReference type="GO" id="GO:0007508">
    <property type="term" value="P:larval heart development"/>
    <property type="evidence" value="ECO:0007669"/>
    <property type="project" value="TreeGrafter"/>
</dbReference>
<evidence type="ECO:0000259" key="2">
    <source>
        <dbReference type="PROSITE" id="PS50878"/>
    </source>
</evidence>
<sequence>MGRARRDLVVWCLLVAGDVSPNPGPLHQTRSCCTGQATPDTASEPSSAQRRESADASRPASPLRSRQHLNIWYSNVRSAKNKLRELNTFVESMPNTVFALSETWLSPSTHDGQMADADRFQVFRKDRIGSRGGGVMIVVPGSLPCRRRCDLEQDDLEAVFVETRSGNHTVLLICVYVPPKQQSSSFEALRVSVDLIERSRYANICLVGDFNTHIDWSDMTAPVPSDPLAQNLLDLTESSGFIQCCPDPTYASSSGREAHLDLFFTTNPSLLVDCTVEDSLTNCDHKAIHVRTYMSIPRLGRFARLVHRYSQADLAHLRMLLHLAPWSMVLGEGSIDDMYELWRDFMEAILSECVPHSSAQRRRQAPWITRDIVILSRRKRQLFRRARKRSCPTSLEAAKKIQKEIKRLVHISYDRYACDVAARASKEPKLFWAFVKSQRKSSHIRPCLTHNNLTITDPAEIAELFNQHFTSIWSSVNPPPTPSLDLPEVNSSLSSITITEEDVSSSIALLKSSQNAGPDHIHPSLLKLSSPTITPVLTAMFNKILESGSVPSAWKYSLITPVLKKSDLKTDLADSYRPIASTSVMCRTMERIINRKILQHLESSGLLSNAQHGFRQGRSCETALAVAVHTISSSIDSRNPCELIQLDFSKAFDRISHVLLDSKLQRLGIQGSLLHWIRDFVSGRTQRVVFHGSASPPSTVLSGVPQGSVLGPTLFSIYINDLTTSLNTKTILYADDLTLIQPLNTTDAYDRLQNNLDICYR</sequence>
<dbReference type="PANTHER" id="PTHR33395">
    <property type="entry name" value="TRANSCRIPTASE, PUTATIVE-RELATED-RELATED"/>
    <property type="match status" value="1"/>
</dbReference>
<feature type="domain" description="Reverse transcriptase" evidence="2">
    <location>
        <begin position="543"/>
        <end position="761"/>
    </location>
</feature>
<name>A0A147BBB4_IXORI</name>
<accession>A0A147BBB4</accession>
<dbReference type="AlphaFoldDB" id="A0A147BBB4"/>
<dbReference type="GO" id="GO:0061343">
    <property type="term" value="P:cell adhesion involved in heart morphogenesis"/>
    <property type="evidence" value="ECO:0007669"/>
    <property type="project" value="TreeGrafter"/>
</dbReference>